<evidence type="ECO:0000259" key="6">
    <source>
        <dbReference type="PROSITE" id="PS50016"/>
    </source>
</evidence>
<feature type="region of interest" description="Disordered" evidence="5">
    <location>
        <begin position="1"/>
        <end position="27"/>
    </location>
</feature>
<dbReference type="OrthoDB" id="436852at2759"/>
<gene>
    <name evidence="7" type="ORF">PBRA_008993</name>
    <name evidence="8" type="ORF">PLBR_LOCUS2993</name>
</gene>
<reference evidence="8 10" key="2">
    <citation type="submission" date="2018-03" db="EMBL/GenBank/DDBJ databases">
        <authorList>
            <person name="Fogelqvist J."/>
        </authorList>
    </citation>
    <scope>NUCLEOTIDE SEQUENCE [LARGE SCALE GENOMIC DNA]</scope>
</reference>
<dbReference type="InterPro" id="IPR013083">
    <property type="entry name" value="Znf_RING/FYVE/PHD"/>
</dbReference>
<evidence type="ECO:0000256" key="3">
    <source>
        <dbReference type="ARBA" id="ARBA00022833"/>
    </source>
</evidence>
<keyword evidence="2 4" id="KW-0863">Zinc-finger</keyword>
<dbReference type="SMART" id="SM00249">
    <property type="entry name" value="PHD"/>
    <property type="match status" value="1"/>
</dbReference>
<dbReference type="SUPFAM" id="SSF57903">
    <property type="entry name" value="FYVE/PHD zinc finger"/>
    <property type="match status" value="1"/>
</dbReference>
<evidence type="ECO:0000313" key="8">
    <source>
        <dbReference type="EMBL" id="SPQ95778.1"/>
    </source>
</evidence>
<keyword evidence="1" id="KW-0479">Metal-binding</keyword>
<protein>
    <recommendedName>
        <fullName evidence="6">PHD-type domain-containing protein</fullName>
    </recommendedName>
</protein>
<evidence type="ECO:0000256" key="4">
    <source>
        <dbReference type="PROSITE-ProRule" id="PRU00146"/>
    </source>
</evidence>
<accession>A0A0G4J4U8</accession>
<dbReference type="AlphaFoldDB" id="A0A0G4J4U8"/>
<feature type="compositionally biased region" description="Basic residues" evidence="5">
    <location>
        <begin position="1"/>
        <end position="10"/>
    </location>
</feature>
<dbReference type="GO" id="GO:0008270">
    <property type="term" value="F:zinc ion binding"/>
    <property type="evidence" value="ECO:0007669"/>
    <property type="project" value="UniProtKB-KW"/>
</dbReference>
<organism evidence="7 9">
    <name type="scientific">Plasmodiophora brassicae</name>
    <name type="common">Clubroot disease agent</name>
    <dbReference type="NCBI Taxonomy" id="37360"/>
    <lineage>
        <taxon>Eukaryota</taxon>
        <taxon>Sar</taxon>
        <taxon>Rhizaria</taxon>
        <taxon>Endomyxa</taxon>
        <taxon>Phytomyxea</taxon>
        <taxon>Plasmodiophorida</taxon>
        <taxon>Plasmodiophoridae</taxon>
        <taxon>Plasmodiophora</taxon>
    </lineage>
</organism>
<dbReference type="InterPro" id="IPR011011">
    <property type="entry name" value="Znf_FYVE_PHD"/>
</dbReference>
<dbReference type="EMBL" id="OVEO01000004">
    <property type="protein sequence ID" value="SPQ95778.1"/>
    <property type="molecule type" value="Genomic_DNA"/>
</dbReference>
<dbReference type="InterPro" id="IPR019787">
    <property type="entry name" value="Znf_PHD-finger"/>
</dbReference>
<keyword evidence="8" id="KW-0496">Mitochondrion</keyword>
<dbReference type="Gene3D" id="3.30.40.10">
    <property type="entry name" value="Zinc/RING finger domain, C3HC4 (zinc finger)"/>
    <property type="match status" value="1"/>
</dbReference>
<evidence type="ECO:0000313" key="7">
    <source>
        <dbReference type="EMBL" id="CEP02409.1"/>
    </source>
</evidence>
<dbReference type="Proteomes" id="UP000290189">
    <property type="component" value="Unassembled WGS sequence"/>
</dbReference>
<sequence>MAPQRRRALRSSRSASHGPSQSPRKAPVVTQGIVLDCPQIQRLYPSLVGAVVDLVAVDHVHCIVQPAPPCADTRQYRIPMKTFLAQSETFEVLTPLDASPSASPPQSPTATSPTTSHTDESAGSAPNDTVGNGTNNGKNGAVTKSSPTSDAVATLMEETAMQLTALATTPTRSLRTKRVTTSKVERYDPGQTGRVMTPTTKRRRSRSVCPVCVGPWDSEPMIQCDMCRQWIHGRCEDDIDDDDDIEEEYSDRAYSCPLCREATHAQAQDVFKSICILVASIQETRRQKRIQMRPPDRMAIENQ</sequence>
<evidence type="ECO:0000256" key="1">
    <source>
        <dbReference type="ARBA" id="ARBA00022723"/>
    </source>
</evidence>
<reference evidence="7 9" key="1">
    <citation type="submission" date="2015-02" db="EMBL/GenBank/DDBJ databases">
        <authorList>
            <person name="Chooi Y.-H."/>
        </authorList>
    </citation>
    <scope>NUCLEOTIDE SEQUENCE [LARGE SCALE GENOMIC DNA]</scope>
    <source>
        <strain evidence="7">E3</strain>
    </source>
</reference>
<dbReference type="Proteomes" id="UP000039324">
    <property type="component" value="Unassembled WGS sequence"/>
</dbReference>
<name>A0A0G4J4U8_PLABS</name>
<keyword evidence="9" id="KW-1185">Reference proteome</keyword>
<proteinExistence type="predicted"/>
<evidence type="ECO:0000313" key="10">
    <source>
        <dbReference type="Proteomes" id="UP000290189"/>
    </source>
</evidence>
<dbReference type="InterPro" id="IPR001965">
    <property type="entry name" value="Znf_PHD"/>
</dbReference>
<feature type="domain" description="PHD-type" evidence="6">
    <location>
        <begin position="206"/>
        <end position="262"/>
    </location>
</feature>
<dbReference type="PROSITE" id="PS50016">
    <property type="entry name" value="ZF_PHD_2"/>
    <property type="match status" value="1"/>
</dbReference>
<feature type="compositionally biased region" description="Low complexity" evidence="5">
    <location>
        <begin position="129"/>
        <end position="144"/>
    </location>
</feature>
<feature type="region of interest" description="Disordered" evidence="5">
    <location>
        <begin position="95"/>
        <end position="149"/>
    </location>
</feature>
<evidence type="ECO:0000256" key="2">
    <source>
        <dbReference type="ARBA" id="ARBA00022771"/>
    </source>
</evidence>
<evidence type="ECO:0000256" key="5">
    <source>
        <dbReference type="SAM" id="MobiDB-lite"/>
    </source>
</evidence>
<keyword evidence="3" id="KW-0862">Zinc</keyword>
<dbReference type="Pfam" id="PF00628">
    <property type="entry name" value="PHD"/>
    <property type="match status" value="1"/>
</dbReference>
<dbReference type="EMBL" id="CDSF01000126">
    <property type="protein sequence ID" value="CEP02409.1"/>
    <property type="molecule type" value="Genomic_DNA"/>
</dbReference>
<geneLocation type="mitochondrion" evidence="8"/>
<evidence type="ECO:0000313" key="9">
    <source>
        <dbReference type="Proteomes" id="UP000039324"/>
    </source>
</evidence>